<dbReference type="InterPro" id="IPR036514">
    <property type="entry name" value="SGNH_hydro_sf"/>
</dbReference>
<evidence type="ECO:0000313" key="1">
    <source>
        <dbReference type="EMBL" id="NYD21443.1"/>
    </source>
</evidence>
<dbReference type="Gene3D" id="3.40.50.1110">
    <property type="entry name" value="SGNH hydrolase"/>
    <property type="match status" value="1"/>
</dbReference>
<reference evidence="1 2" key="1">
    <citation type="submission" date="2020-07" db="EMBL/GenBank/DDBJ databases">
        <title>Sequencing the genomes of 1000 actinobacteria strains.</title>
        <authorList>
            <person name="Klenk H.-P."/>
        </authorList>
    </citation>
    <scope>NUCLEOTIDE SEQUENCE [LARGE SCALE GENOMIC DNA]</scope>
    <source>
        <strain evidence="1 2">DSM 7487</strain>
    </source>
</reference>
<protein>
    <recommendedName>
        <fullName evidence="3">GDSL-like Lipase/Acylhydrolase</fullName>
    </recommendedName>
</protein>
<gene>
    <name evidence="1" type="ORF">BJ968_000983</name>
</gene>
<keyword evidence="2" id="KW-1185">Reference proteome</keyword>
<organism evidence="1 2">
    <name type="scientific">Kineococcus aurantiacus</name>
    <dbReference type="NCBI Taxonomy" id="37633"/>
    <lineage>
        <taxon>Bacteria</taxon>
        <taxon>Bacillati</taxon>
        <taxon>Actinomycetota</taxon>
        <taxon>Actinomycetes</taxon>
        <taxon>Kineosporiales</taxon>
        <taxon>Kineosporiaceae</taxon>
        <taxon>Kineococcus</taxon>
    </lineage>
</organism>
<dbReference type="RefSeq" id="WP_179749755.1">
    <property type="nucleotide sequence ID" value="NZ_BAAAGN010000005.1"/>
</dbReference>
<dbReference type="SUPFAM" id="SSF52266">
    <property type="entry name" value="SGNH hydrolase"/>
    <property type="match status" value="1"/>
</dbReference>
<name>A0A7Y9AU34_9ACTN</name>
<dbReference type="AlphaFoldDB" id="A0A7Y9AU34"/>
<comment type="caution">
    <text evidence="1">The sequence shown here is derived from an EMBL/GenBank/DDBJ whole genome shotgun (WGS) entry which is preliminary data.</text>
</comment>
<proteinExistence type="predicted"/>
<dbReference type="EMBL" id="JACCBB010000001">
    <property type="protein sequence ID" value="NYD21443.1"/>
    <property type="molecule type" value="Genomic_DNA"/>
</dbReference>
<sequence>MLQDRAADTGADTVAATALGLTLTTAVRPPVDDPTLGVPVRARRAVPDPAHRLVAVGDSLTQGFRHYAVHDTSLSWPALVADLLGTPFSHAEDHGPGGYPLNLEFLARRALGRPLLSGAVEGIRYLREVQRAYEVDLGEPGGPRHEALAVWGWDLRDHLARTADTERPRVSSSRLNPLVDDPNARAAVAVLDGSRDAGGQAFTTLQAARDLSRGGLETLCVWLGSNNALRSVVDLRVVPSGPAFRDVEAKEAYTVWTVPHFRAELAELADRVRAVEADRVLWGTVPHVTIPPIVNGLGGALPECPRYFRWYGRPWATEHGFDPDRDEHLTGFDVWAVDLAVDGYNRAITELVAAERAAGRDWRVVDVGAMLDRLAVRRNDELGARPPEFPPLPLPEALRGLDTRFPVTDDEGNLVAGGLIGLDGLHPTTCGYGLVAQQFATVMADAGVDFPGGPGLDFAALRRRDTFVSAPPPGIARALRVIGRVDRFGRAFRRR</sequence>
<dbReference type="Proteomes" id="UP000521922">
    <property type="component" value="Unassembled WGS sequence"/>
</dbReference>
<accession>A0A7Y9AU34</accession>
<evidence type="ECO:0008006" key="3">
    <source>
        <dbReference type="Google" id="ProtNLM"/>
    </source>
</evidence>
<evidence type="ECO:0000313" key="2">
    <source>
        <dbReference type="Proteomes" id="UP000521922"/>
    </source>
</evidence>